<evidence type="ECO:0000259" key="2">
    <source>
        <dbReference type="PROSITE" id="PS50887"/>
    </source>
</evidence>
<dbReference type="InterPro" id="IPR043128">
    <property type="entry name" value="Rev_trsase/Diguanyl_cyclase"/>
</dbReference>
<comment type="caution">
    <text evidence="3">The sequence shown here is derived from an EMBL/GenBank/DDBJ whole genome shotgun (WGS) entry which is preliminary data.</text>
</comment>
<dbReference type="InterPro" id="IPR050469">
    <property type="entry name" value="Diguanylate_Cyclase"/>
</dbReference>
<keyword evidence="1" id="KW-1133">Transmembrane helix</keyword>
<dbReference type="AlphaFoldDB" id="A0A7C4GJ01"/>
<proteinExistence type="predicted"/>
<dbReference type="InterPro" id="IPR000160">
    <property type="entry name" value="GGDEF_dom"/>
</dbReference>
<organism evidence="3">
    <name type="scientific">Fervidobacterium thailandense</name>
    <dbReference type="NCBI Taxonomy" id="1008305"/>
    <lineage>
        <taxon>Bacteria</taxon>
        <taxon>Thermotogati</taxon>
        <taxon>Thermotogota</taxon>
        <taxon>Thermotogae</taxon>
        <taxon>Thermotogales</taxon>
        <taxon>Fervidobacteriaceae</taxon>
        <taxon>Fervidobacterium</taxon>
    </lineage>
</organism>
<dbReference type="Gene3D" id="3.30.450.40">
    <property type="match status" value="1"/>
</dbReference>
<keyword evidence="1" id="KW-0472">Membrane</keyword>
<reference evidence="3" key="1">
    <citation type="journal article" date="2020" name="mSystems">
        <title>Genome- and Community-Level Interaction Insights into Carbon Utilization and Element Cycling Functions of Hydrothermarchaeota in Hydrothermal Sediment.</title>
        <authorList>
            <person name="Zhou Z."/>
            <person name="Liu Y."/>
            <person name="Xu W."/>
            <person name="Pan J."/>
            <person name="Luo Z.H."/>
            <person name="Li M."/>
        </authorList>
    </citation>
    <scope>NUCLEOTIDE SEQUENCE [LARGE SCALE GENOMIC DNA]</scope>
    <source>
        <strain evidence="3">SpSt-609</strain>
    </source>
</reference>
<dbReference type="SMART" id="SM00267">
    <property type="entry name" value="GGDEF"/>
    <property type="match status" value="1"/>
</dbReference>
<dbReference type="SUPFAM" id="SSF55781">
    <property type="entry name" value="GAF domain-like"/>
    <property type="match status" value="1"/>
</dbReference>
<sequence length="490" mass="57145">MLRIFIPIVLSLLAALIYLTLFKYRQSLKNSQSKLNEMENFLSIFGTVVDKTQIGLAIWKSGELIFINSRIIDHAALIGLDLRNREQLEHLIQHPEENLPLFDVLNFVREYRLKHEEVERAWRKELGKNYVEIKYVRRKIGDDFYSAVITRDVSFEFSSVEQNILTALVDILVAELSKEEVDLYELGEQVRTLLTEYGLVDILGIALLEPGGIIHYPYFKYSDEDDRSGMRITPDVKNVTRFVIDKSMKIWIRNSGKEQELPDGYRLQRIRGEEFTIYAVPITYRHLTRGAVLFEKQGEDQFSELTISLFDKVAGMITLALNFIEMYNEIRTERQKLFEMSIRDYLTGVYTRMFLEQFLEKELSKSKRTSSPISIVFLDVDKFKEINDRFGHVYGDKVLRTLVNVVKKNIRAMDLIARYGGDEFVIVLPNTDPQLAQNVMKRIIETLREHGISISYGIIDASKFDNIDEIYKQVDMKMYEMKKAQSNNIT</sequence>
<keyword evidence="1" id="KW-0812">Transmembrane</keyword>
<dbReference type="InterPro" id="IPR029016">
    <property type="entry name" value="GAF-like_dom_sf"/>
</dbReference>
<dbReference type="PROSITE" id="PS50887">
    <property type="entry name" value="GGDEF"/>
    <property type="match status" value="1"/>
</dbReference>
<dbReference type="GO" id="GO:0043709">
    <property type="term" value="P:cell adhesion involved in single-species biofilm formation"/>
    <property type="evidence" value="ECO:0007669"/>
    <property type="project" value="TreeGrafter"/>
</dbReference>
<dbReference type="GO" id="GO:0005886">
    <property type="term" value="C:plasma membrane"/>
    <property type="evidence" value="ECO:0007669"/>
    <property type="project" value="TreeGrafter"/>
</dbReference>
<dbReference type="PANTHER" id="PTHR45138:SF6">
    <property type="entry name" value="DIGUANYLATE CYCLASE DGCN"/>
    <property type="match status" value="1"/>
</dbReference>
<dbReference type="FunFam" id="3.30.70.270:FF:000001">
    <property type="entry name" value="Diguanylate cyclase domain protein"/>
    <property type="match status" value="1"/>
</dbReference>
<dbReference type="PANTHER" id="PTHR45138">
    <property type="entry name" value="REGULATORY COMPONENTS OF SENSORY TRANSDUCTION SYSTEM"/>
    <property type="match status" value="1"/>
</dbReference>
<evidence type="ECO:0000313" key="3">
    <source>
        <dbReference type="EMBL" id="HGU40249.1"/>
    </source>
</evidence>
<protein>
    <submittedName>
        <fullName evidence="3">GGDEF domain-containing protein</fullName>
    </submittedName>
</protein>
<dbReference type="GO" id="GO:1902201">
    <property type="term" value="P:negative regulation of bacterial-type flagellum-dependent cell motility"/>
    <property type="evidence" value="ECO:0007669"/>
    <property type="project" value="TreeGrafter"/>
</dbReference>
<dbReference type="InterPro" id="IPR029787">
    <property type="entry name" value="Nucleotide_cyclase"/>
</dbReference>
<feature type="transmembrane region" description="Helical" evidence="1">
    <location>
        <begin position="6"/>
        <end position="24"/>
    </location>
</feature>
<dbReference type="Gene3D" id="3.30.70.270">
    <property type="match status" value="1"/>
</dbReference>
<dbReference type="CDD" id="cd01949">
    <property type="entry name" value="GGDEF"/>
    <property type="match status" value="1"/>
</dbReference>
<gene>
    <name evidence="3" type="ORF">ENT77_03515</name>
</gene>
<accession>A0A7C4GJ01</accession>
<dbReference type="SUPFAM" id="SSF55073">
    <property type="entry name" value="Nucleotide cyclase"/>
    <property type="match status" value="1"/>
</dbReference>
<name>A0A7C4GJ01_9BACT</name>
<dbReference type="Pfam" id="PF00990">
    <property type="entry name" value="GGDEF"/>
    <property type="match status" value="1"/>
</dbReference>
<dbReference type="NCBIfam" id="TIGR00254">
    <property type="entry name" value="GGDEF"/>
    <property type="match status" value="1"/>
</dbReference>
<evidence type="ECO:0000256" key="1">
    <source>
        <dbReference type="SAM" id="Phobius"/>
    </source>
</evidence>
<feature type="domain" description="GGDEF" evidence="2">
    <location>
        <begin position="371"/>
        <end position="490"/>
    </location>
</feature>
<dbReference type="EMBL" id="DSZY01000014">
    <property type="protein sequence ID" value="HGU40249.1"/>
    <property type="molecule type" value="Genomic_DNA"/>
</dbReference>
<dbReference type="GO" id="GO:0052621">
    <property type="term" value="F:diguanylate cyclase activity"/>
    <property type="evidence" value="ECO:0007669"/>
    <property type="project" value="TreeGrafter"/>
</dbReference>